<evidence type="ECO:0000256" key="1">
    <source>
        <dbReference type="ARBA" id="ARBA00022553"/>
    </source>
</evidence>
<dbReference type="Proteomes" id="UP000196531">
    <property type="component" value="Unassembled WGS sequence"/>
</dbReference>
<reference evidence="5" key="1">
    <citation type="journal article" date="2017" name="Proc. Natl. Acad. Sci. U.S.A.">
        <title>Simulation of Deepwater Horizon oil plume reveals substrate specialization within a complex community of hydrocarbon-degraders.</title>
        <authorList>
            <person name="Hu P."/>
            <person name="Dubinsky E.A."/>
            <person name="Probst A.J."/>
            <person name="Wang J."/>
            <person name="Sieber C.M.K."/>
            <person name="Tom L.M."/>
            <person name="Gardinali P."/>
            <person name="Banfield J.F."/>
            <person name="Atlas R.M."/>
            <person name="Andersen G.L."/>
        </authorList>
    </citation>
    <scope>NUCLEOTIDE SEQUENCE [LARGE SCALE GENOMIC DNA]</scope>
</reference>
<dbReference type="EMBL" id="MAAO01000008">
    <property type="protein sequence ID" value="OUR95526.1"/>
    <property type="molecule type" value="Genomic_DNA"/>
</dbReference>
<dbReference type="Gene3D" id="3.40.50.2300">
    <property type="match status" value="1"/>
</dbReference>
<dbReference type="AlphaFoldDB" id="A0A1Y5F4L7"/>
<dbReference type="InterPro" id="IPR050595">
    <property type="entry name" value="Bact_response_regulator"/>
</dbReference>
<sequence length="126" mass="14705">MNIALVDDEVEVFNLFKMHFRKEIRSGLYNFFFFENGEECYEFLERNKDEVEILLILSDVNMPVMDGLTLLTLVHNNYGYVKVFMITAYETEELVSKANELGATGFLSKPLDFNQLKKQIKEIGFV</sequence>
<proteinExistence type="predicted"/>
<dbReference type="PROSITE" id="PS50110">
    <property type="entry name" value="RESPONSE_REGULATORY"/>
    <property type="match status" value="1"/>
</dbReference>
<evidence type="ECO:0000259" key="3">
    <source>
        <dbReference type="PROSITE" id="PS50110"/>
    </source>
</evidence>
<dbReference type="SMART" id="SM00448">
    <property type="entry name" value="REC"/>
    <property type="match status" value="1"/>
</dbReference>
<protein>
    <recommendedName>
        <fullName evidence="3">Response regulatory domain-containing protein</fullName>
    </recommendedName>
</protein>
<feature type="domain" description="Response regulatory" evidence="3">
    <location>
        <begin position="2"/>
        <end position="124"/>
    </location>
</feature>
<organism evidence="4 5">
    <name type="scientific">Halobacteriovorax marinus</name>
    <dbReference type="NCBI Taxonomy" id="97084"/>
    <lineage>
        <taxon>Bacteria</taxon>
        <taxon>Pseudomonadati</taxon>
        <taxon>Bdellovibrionota</taxon>
        <taxon>Bacteriovoracia</taxon>
        <taxon>Bacteriovoracales</taxon>
        <taxon>Halobacteriovoraceae</taxon>
        <taxon>Halobacteriovorax</taxon>
    </lineage>
</organism>
<comment type="caution">
    <text evidence="4">The sequence shown here is derived from an EMBL/GenBank/DDBJ whole genome shotgun (WGS) entry which is preliminary data.</text>
</comment>
<dbReference type="GO" id="GO:0000160">
    <property type="term" value="P:phosphorelay signal transduction system"/>
    <property type="evidence" value="ECO:0007669"/>
    <property type="project" value="InterPro"/>
</dbReference>
<name>A0A1Y5F4L7_9BACT</name>
<accession>A0A1Y5F4L7</accession>
<dbReference type="Pfam" id="PF00072">
    <property type="entry name" value="Response_reg"/>
    <property type="match status" value="1"/>
</dbReference>
<dbReference type="PANTHER" id="PTHR44591">
    <property type="entry name" value="STRESS RESPONSE REGULATOR PROTEIN 1"/>
    <property type="match status" value="1"/>
</dbReference>
<gene>
    <name evidence="4" type="ORF">A9Q84_15810</name>
</gene>
<feature type="modified residue" description="4-aspartylphosphate" evidence="2">
    <location>
        <position position="59"/>
    </location>
</feature>
<keyword evidence="1 2" id="KW-0597">Phosphoprotein</keyword>
<dbReference type="InterPro" id="IPR011006">
    <property type="entry name" value="CheY-like_superfamily"/>
</dbReference>
<dbReference type="InterPro" id="IPR001789">
    <property type="entry name" value="Sig_transdc_resp-reg_receiver"/>
</dbReference>
<dbReference type="PANTHER" id="PTHR44591:SF3">
    <property type="entry name" value="RESPONSE REGULATORY DOMAIN-CONTAINING PROTEIN"/>
    <property type="match status" value="1"/>
</dbReference>
<evidence type="ECO:0000256" key="2">
    <source>
        <dbReference type="PROSITE-ProRule" id="PRU00169"/>
    </source>
</evidence>
<evidence type="ECO:0000313" key="4">
    <source>
        <dbReference type="EMBL" id="OUR95526.1"/>
    </source>
</evidence>
<evidence type="ECO:0000313" key="5">
    <source>
        <dbReference type="Proteomes" id="UP000196531"/>
    </source>
</evidence>
<dbReference type="SUPFAM" id="SSF52172">
    <property type="entry name" value="CheY-like"/>
    <property type="match status" value="1"/>
</dbReference>